<feature type="transmembrane region" description="Helical" evidence="2">
    <location>
        <begin position="244"/>
        <end position="262"/>
    </location>
</feature>
<gene>
    <name evidence="3" type="ORF">JAAARDRAFT_38840</name>
</gene>
<sequence length="319" mass="34953">MRDIGLAEAQLLAIFVESIAFGMFVVLYGISLWVLRKKTRTQERKNRLLIIVITIMMILAIAHLAIDLARLLDGFITNGVTADATVAFYANLSHPTEYSKTAIYVTQTLIGDAFVIYRTWVVWNRTWWVTVIPTLLLVGNAITGYGCSYQMSKTVPGASVFISSLSTYITAFFCMTFATNVICTLMIAGRLMMRQKTIGSHTKHSLWPVVSMVVESGAIYSAALIAFLIAYLVNSNGQYPALDIIQPLIGVTFSLILVRVGLGLSSGVSDPTAPTRHGEGSQFPMGPLSINVSRLVEQDSDRDEFSKPSGSDSYDLKAV</sequence>
<feature type="transmembrane region" description="Helical" evidence="2">
    <location>
        <begin position="127"/>
        <end position="145"/>
    </location>
</feature>
<proteinExistence type="predicted"/>
<feature type="region of interest" description="Disordered" evidence="1">
    <location>
        <begin position="297"/>
        <end position="319"/>
    </location>
</feature>
<keyword evidence="2" id="KW-0472">Membrane</keyword>
<dbReference type="EMBL" id="KL197731">
    <property type="protein sequence ID" value="KDQ53875.1"/>
    <property type="molecule type" value="Genomic_DNA"/>
</dbReference>
<dbReference type="Proteomes" id="UP000027265">
    <property type="component" value="Unassembled WGS sequence"/>
</dbReference>
<evidence type="ECO:0000313" key="3">
    <source>
        <dbReference type="EMBL" id="KDQ53875.1"/>
    </source>
</evidence>
<keyword evidence="2" id="KW-0812">Transmembrane</keyword>
<protein>
    <submittedName>
        <fullName evidence="3">Uncharacterized protein</fullName>
    </submittedName>
</protein>
<accession>A0A067PJ59</accession>
<organism evidence="3 4">
    <name type="scientific">Jaapia argillacea MUCL 33604</name>
    <dbReference type="NCBI Taxonomy" id="933084"/>
    <lineage>
        <taxon>Eukaryota</taxon>
        <taxon>Fungi</taxon>
        <taxon>Dikarya</taxon>
        <taxon>Basidiomycota</taxon>
        <taxon>Agaricomycotina</taxon>
        <taxon>Agaricomycetes</taxon>
        <taxon>Agaricomycetidae</taxon>
        <taxon>Jaapiales</taxon>
        <taxon>Jaapiaceae</taxon>
        <taxon>Jaapia</taxon>
    </lineage>
</organism>
<feature type="transmembrane region" description="Helical" evidence="2">
    <location>
        <begin position="101"/>
        <end position="120"/>
    </location>
</feature>
<dbReference type="InParanoid" id="A0A067PJ59"/>
<feature type="compositionally biased region" description="Basic and acidic residues" evidence="1">
    <location>
        <begin position="297"/>
        <end position="306"/>
    </location>
</feature>
<evidence type="ECO:0000313" key="4">
    <source>
        <dbReference type="Proteomes" id="UP000027265"/>
    </source>
</evidence>
<feature type="transmembrane region" description="Helical" evidence="2">
    <location>
        <begin position="12"/>
        <end position="35"/>
    </location>
</feature>
<evidence type="ECO:0000256" key="1">
    <source>
        <dbReference type="SAM" id="MobiDB-lite"/>
    </source>
</evidence>
<reference evidence="4" key="1">
    <citation type="journal article" date="2014" name="Proc. Natl. Acad. Sci. U.S.A.">
        <title>Extensive sampling of basidiomycete genomes demonstrates inadequacy of the white-rot/brown-rot paradigm for wood decay fungi.</title>
        <authorList>
            <person name="Riley R."/>
            <person name="Salamov A.A."/>
            <person name="Brown D.W."/>
            <person name="Nagy L.G."/>
            <person name="Floudas D."/>
            <person name="Held B.W."/>
            <person name="Levasseur A."/>
            <person name="Lombard V."/>
            <person name="Morin E."/>
            <person name="Otillar R."/>
            <person name="Lindquist E.A."/>
            <person name="Sun H."/>
            <person name="LaButti K.M."/>
            <person name="Schmutz J."/>
            <person name="Jabbour D."/>
            <person name="Luo H."/>
            <person name="Baker S.E."/>
            <person name="Pisabarro A.G."/>
            <person name="Walton J.D."/>
            <person name="Blanchette R.A."/>
            <person name="Henrissat B."/>
            <person name="Martin F."/>
            <person name="Cullen D."/>
            <person name="Hibbett D.S."/>
            <person name="Grigoriev I.V."/>
        </authorList>
    </citation>
    <scope>NUCLEOTIDE SEQUENCE [LARGE SCALE GENOMIC DNA]</scope>
    <source>
        <strain evidence="4">MUCL 33604</strain>
    </source>
</reference>
<dbReference type="AlphaFoldDB" id="A0A067PJ59"/>
<dbReference type="STRING" id="933084.A0A067PJ59"/>
<evidence type="ECO:0000256" key="2">
    <source>
        <dbReference type="SAM" id="Phobius"/>
    </source>
</evidence>
<dbReference type="HOGENOM" id="CLU_044614_3_3_1"/>
<name>A0A067PJ59_9AGAM</name>
<keyword evidence="4" id="KW-1185">Reference proteome</keyword>
<dbReference type="OrthoDB" id="3354175at2759"/>
<feature type="transmembrane region" description="Helical" evidence="2">
    <location>
        <begin position="47"/>
        <end position="66"/>
    </location>
</feature>
<feature type="transmembrane region" description="Helical" evidence="2">
    <location>
        <begin position="165"/>
        <end position="188"/>
    </location>
</feature>
<feature type="transmembrane region" description="Helical" evidence="2">
    <location>
        <begin position="209"/>
        <end position="232"/>
    </location>
</feature>
<keyword evidence="2" id="KW-1133">Transmembrane helix</keyword>